<feature type="signal peptide" evidence="1">
    <location>
        <begin position="1"/>
        <end position="19"/>
    </location>
</feature>
<dbReference type="Proteomes" id="UP000827092">
    <property type="component" value="Unassembled WGS sequence"/>
</dbReference>
<organism evidence="2 3">
    <name type="scientific">Oedothorax gibbosus</name>
    <dbReference type="NCBI Taxonomy" id="931172"/>
    <lineage>
        <taxon>Eukaryota</taxon>
        <taxon>Metazoa</taxon>
        <taxon>Ecdysozoa</taxon>
        <taxon>Arthropoda</taxon>
        <taxon>Chelicerata</taxon>
        <taxon>Arachnida</taxon>
        <taxon>Araneae</taxon>
        <taxon>Araneomorphae</taxon>
        <taxon>Entelegynae</taxon>
        <taxon>Araneoidea</taxon>
        <taxon>Linyphiidae</taxon>
        <taxon>Erigoninae</taxon>
        <taxon>Oedothorax</taxon>
    </lineage>
</organism>
<evidence type="ECO:0000256" key="1">
    <source>
        <dbReference type="SAM" id="SignalP"/>
    </source>
</evidence>
<reference evidence="2 3" key="1">
    <citation type="journal article" date="2022" name="Nat. Ecol. Evol.">
        <title>A masculinizing supergene underlies an exaggerated male reproductive morph in a spider.</title>
        <authorList>
            <person name="Hendrickx F."/>
            <person name="De Corte Z."/>
            <person name="Sonet G."/>
            <person name="Van Belleghem S.M."/>
            <person name="Kostlbacher S."/>
            <person name="Vangestel C."/>
        </authorList>
    </citation>
    <scope>NUCLEOTIDE SEQUENCE [LARGE SCALE GENOMIC DNA]</scope>
    <source>
        <strain evidence="2">W744_W776</strain>
    </source>
</reference>
<feature type="chain" id="PRO_5043820832" description="Apple domain-containing protein" evidence="1">
    <location>
        <begin position="20"/>
        <end position="109"/>
    </location>
</feature>
<dbReference type="EMBL" id="JAFNEN010000059">
    <property type="protein sequence ID" value="KAG8197047.1"/>
    <property type="molecule type" value="Genomic_DNA"/>
</dbReference>
<accession>A0AAV6VK87</accession>
<gene>
    <name evidence="2" type="ORF">JTE90_004316</name>
</gene>
<evidence type="ECO:0000313" key="3">
    <source>
        <dbReference type="Proteomes" id="UP000827092"/>
    </source>
</evidence>
<dbReference type="AlphaFoldDB" id="A0AAV6VK87"/>
<protein>
    <recommendedName>
        <fullName evidence="4">Apple domain-containing protein</fullName>
    </recommendedName>
</protein>
<sequence length="109" mass="12552">MKNWLLILLVVVFPSMYFGENKIPVSQVFYNFSLQDKLHTDWILEEQDHLITCLQQCRNDGNCQGLAVNSVTDEAENYTRTCYTLKNIDFSKCKDGACDSEGTMVYQLP</sequence>
<name>A0AAV6VK87_9ARAC</name>
<keyword evidence="3" id="KW-1185">Reference proteome</keyword>
<proteinExistence type="predicted"/>
<evidence type="ECO:0000313" key="2">
    <source>
        <dbReference type="EMBL" id="KAG8197047.1"/>
    </source>
</evidence>
<comment type="caution">
    <text evidence="2">The sequence shown here is derived from an EMBL/GenBank/DDBJ whole genome shotgun (WGS) entry which is preliminary data.</text>
</comment>
<keyword evidence="1" id="KW-0732">Signal</keyword>
<evidence type="ECO:0008006" key="4">
    <source>
        <dbReference type="Google" id="ProtNLM"/>
    </source>
</evidence>